<name>A0A8C1TE67_CYPCA</name>
<proteinExistence type="predicted"/>
<dbReference type="GO" id="GO:0008168">
    <property type="term" value="F:methyltransferase activity"/>
    <property type="evidence" value="ECO:0007669"/>
    <property type="project" value="InterPro"/>
</dbReference>
<dbReference type="InterPro" id="IPR043502">
    <property type="entry name" value="DNA/RNA_pol_sf"/>
</dbReference>
<protein>
    <recommendedName>
        <fullName evidence="1">Reverse transcriptase domain-containing protein</fullName>
    </recommendedName>
</protein>
<dbReference type="Pfam" id="PF00078">
    <property type="entry name" value="RVT_1"/>
    <property type="match status" value="1"/>
</dbReference>
<dbReference type="CDD" id="cd01650">
    <property type="entry name" value="RT_nLTR_like"/>
    <property type="match status" value="1"/>
</dbReference>
<feature type="domain" description="Reverse transcriptase" evidence="1">
    <location>
        <begin position="1"/>
        <end position="229"/>
    </location>
</feature>
<sequence length="390" mass="44478">MCLNDYRPIALTPIVMKCFERLVLAHLKDCLPPTLDPHQFAYHRNRSTEDAVCTVPHSVLTHLDNNNTYVRMLFVDFSSAFNTVIPSKLTTKLGDLDINTFLCNWIMDFLTNRPQHVRSGHTCSTAITLNTGLPQGSVLRPFLYSLYTHNCKPVHGSNSIIKFTDDTTVIGLIRDNDDTAYREEVQHLATWCTDNNLLLNTSKIKELIVDFRKKKGSTHDPIYINGMVVERVSSFKLLGTTISEDLSWPTNTSSLVKMAHHRLFFLRTLKKNQLSSAILVNFYRCAIESILTSCITVWYGNCSAADRKALQRLLKTAQRITGTPLPAIEDIHRKRCLRQTCSILKDSSHPDHRLFKLLPSRRRSRSLRTRTSRFRNSFFPPAVSLLNSAL</sequence>
<dbReference type="Pfam" id="PF09004">
    <property type="entry name" value="ALKBH8_N"/>
    <property type="match status" value="1"/>
</dbReference>
<evidence type="ECO:0000259" key="1">
    <source>
        <dbReference type="PROSITE" id="PS50878"/>
    </source>
</evidence>
<dbReference type="GO" id="GO:0016706">
    <property type="term" value="F:2-oxoglutarate-dependent dioxygenase activity"/>
    <property type="evidence" value="ECO:0007669"/>
    <property type="project" value="InterPro"/>
</dbReference>
<dbReference type="SUPFAM" id="SSF56672">
    <property type="entry name" value="DNA/RNA polymerases"/>
    <property type="match status" value="2"/>
</dbReference>
<dbReference type="AlphaFoldDB" id="A0A8C1TE67"/>
<dbReference type="PANTHER" id="PTHR47510:SF3">
    <property type="entry name" value="ENDO_EXONUCLEASE_PHOSPHATASE DOMAIN-CONTAINING PROTEIN"/>
    <property type="match status" value="1"/>
</dbReference>
<dbReference type="Proteomes" id="UP000694700">
    <property type="component" value="Unplaced"/>
</dbReference>
<accession>A0A8C1TE67</accession>
<dbReference type="InterPro" id="IPR000477">
    <property type="entry name" value="RT_dom"/>
</dbReference>
<evidence type="ECO:0000313" key="3">
    <source>
        <dbReference type="Proteomes" id="UP000694700"/>
    </source>
</evidence>
<organism evidence="2 3">
    <name type="scientific">Cyprinus carpio</name>
    <name type="common">Common carp</name>
    <dbReference type="NCBI Taxonomy" id="7962"/>
    <lineage>
        <taxon>Eukaryota</taxon>
        <taxon>Metazoa</taxon>
        <taxon>Chordata</taxon>
        <taxon>Craniata</taxon>
        <taxon>Vertebrata</taxon>
        <taxon>Euteleostomi</taxon>
        <taxon>Actinopterygii</taxon>
        <taxon>Neopterygii</taxon>
        <taxon>Teleostei</taxon>
        <taxon>Ostariophysi</taxon>
        <taxon>Cypriniformes</taxon>
        <taxon>Cyprinidae</taxon>
        <taxon>Cyprininae</taxon>
        <taxon>Cyprinus</taxon>
    </lineage>
</organism>
<dbReference type="InterPro" id="IPR015095">
    <property type="entry name" value="AlkB_hom8_N"/>
</dbReference>
<reference evidence="2" key="1">
    <citation type="submission" date="2025-08" db="UniProtKB">
        <authorList>
            <consortium name="Ensembl"/>
        </authorList>
    </citation>
    <scope>IDENTIFICATION</scope>
</reference>
<dbReference type="PROSITE" id="PS50878">
    <property type="entry name" value="RT_POL"/>
    <property type="match status" value="1"/>
</dbReference>
<dbReference type="Ensembl" id="ENSCCRT00015021532.1">
    <property type="protein sequence ID" value="ENSCCRP00015020775.1"/>
    <property type="gene ID" value="ENSCCRG00015008976.1"/>
</dbReference>
<dbReference type="PANTHER" id="PTHR47510">
    <property type="entry name" value="REVERSE TRANSCRIPTASE DOMAIN-CONTAINING PROTEIN"/>
    <property type="match status" value="1"/>
</dbReference>
<evidence type="ECO:0000313" key="2">
    <source>
        <dbReference type="Ensembl" id="ENSCCRP00015020775.1"/>
    </source>
</evidence>